<dbReference type="EMBL" id="QRNO01000036">
    <property type="protein sequence ID" value="RHK50001.1"/>
    <property type="molecule type" value="Genomic_DNA"/>
</dbReference>
<proteinExistence type="predicted"/>
<evidence type="ECO:0000313" key="2">
    <source>
        <dbReference type="EMBL" id="RHK50001.1"/>
    </source>
</evidence>
<dbReference type="Proteomes" id="UP000286598">
    <property type="component" value="Unassembled WGS sequence"/>
</dbReference>
<evidence type="ECO:0000256" key="1">
    <source>
        <dbReference type="SAM" id="SignalP"/>
    </source>
</evidence>
<dbReference type="AlphaFoldDB" id="A0A3R6G3H4"/>
<evidence type="ECO:0008006" key="4">
    <source>
        <dbReference type="Google" id="ProtNLM"/>
    </source>
</evidence>
<keyword evidence="1" id="KW-0732">Signal</keyword>
<feature type="signal peptide" evidence="1">
    <location>
        <begin position="1"/>
        <end position="20"/>
    </location>
</feature>
<organism evidence="2 3">
    <name type="scientific">Leyella stercorea</name>
    <dbReference type="NCBI Taxonomy" id="363265"/>
    <lineage>
        <taxon>Bacteria</taxon>
        <taxon>Pseudomonadati</taxon>
        <taxon>Bacteroidota</taxon>
        <taxon>Bacteroidia</taxon>
        <taxon>Bacteroidales</taxon>
        <taxon>Prevotellaceae</taxon>
        <taxon>Leyella</taxon>
    </lineage>
</organism>
<reference evidence="2 3" key="1">
    <citation type="submission" date="2018-08" db="EMBL/GenBank/DDBJ databases">
        <title>A genome reference for cultivated species of the human gut microbiota.</title>
        <authorList>
            <person name="Zou Y."/>
            <person name="Xue W."/>
            <person name="Luo G."/>
        </authorList>
    </citation>
    <scope>NUCLEOTIDE SEQUENCE [LARGE SCALE GENOMIC DNA]</scope>
    <source>
        <strain evidence="2 3">AF42-9</strain>
    </source>
</reference>
<accession>A0A3R6G3H4</accession>
<sequence length="566" mass="62173">MNIMKYMCLAGLFFPIAAVAQQDKTLCDFETTESYKSVRAYDTCPTSPFNLSNLKGNVKVVENDLNAEDPELGFAPNGSNYILGVQRSRYGSNTFGALVELKEPLALKRETQYVHVKFYSTQDAPVMLIGLGNREDRPWQPATTEQFWSVPTSKVHAGAWQDVVFPIMGANGISIKSLLVVVDRQSPHNQMSDFAVFIDDITLSSKANPFFSKSVYPINFEESTAHTRGNERYVKNVKLGSQSVAINQNSDKKLYFNKTENIFLAKPGETVSPAIDWNGVWMHGYAYLDKDDNGKFDVDYTNSGVTNARDLVSYSYYKDKNSAGKSASGDCGVGLPSFKIDDDMKPGIYRMRYKVDWDCVDPGGSTATDNLITGNGGALIDVLVNIHADNVNLFRATEENGGGLNGDVLLADGKQLTGRTTPFGQAFVIKSKPAEGFVLDYMKIRHGYNLEGASTKNENQQWKEFVVQASQFVNNEYTIPANCVDGDIRIVPFFKSDPTSVNDATVKAFEVKAGQGEMTLTAAVPTHVDIVSVQGSTLFNGTVEGTQTICAHKGVYVVNGEKVLVK</sequence>
<gene>
    <name evidence="2" type="ORF">DW060_07970</name>
</gene>
<protein>
    <recommendedName>
        <fullName evidence="4">Adhesin</fullName>
    </recommendedName>
</protein>
<evidence type="ECO:0000313" key="3">
    <source>
        <dbReference type="Proteomes" id="UP000286598"/>
    </source>
</evidence>
<comment type="caution">
    <text evidence="2">The sequence shown here is derived from an EMBL/GenBank/DDBJ whole genome shotgun (WGS) entry which is preliminary data.</text>
</comment>
<keyword evidence="3" id="KW-1185">Reference proteome</keyword>
<name>A0A3R6G3H4_9BACT</name>
<dbReference type="OrthoDB" id="1055572at2"/>
<feature type="chain" id="PRO_5018748864" description="Adhesin" evidence="1">
    <location>
        <begin position="21"/>
        <end position="566"/>
    </location>
</feature>